<evidence type="ECO:0000313" key="3">
    <source>
        <dbReference type="Proteomes" id="UP001595923"/>
    </source>
</evidence>
<reference evidence="3" key="1">
    <citation type="journal article" date="2019" name="Int. J. Syst. Evol. Microbiol.">
        <title>The Global Catalogue of Microorganisms (GCM) 10K type strain sequencing project: providing services to taxonomists for standard genome sequencing and annotation.</title>
        <authorList>
            <consortium name="The Broad Institute Genomics Platform"/>
            <consortium name="The Broad Institute Genome Sequencing Center for Infectious Disease"/>
            <person name="Wu L."/>
            <person name="Ma J."/>
        </authorList>
    </citation>
    <scope>NUCLEOTIDE SEQUENCE [LARGE SCALE GENOMIC DNA]</scope>
    <source>
        <strain evidence="3">XZYJ18</strain>
    </source>
</reference>
<accession>A0ABV9E1U6</accession>
<feature type="region of interest" description="Disordered" evidence="1">
    <location>
        <begin position="1"/>
        <end position="21"/>
    </location>
</feature>
<proteinExistence type="predicted"/>
<dbReference type="Proteomes" id="UP001595923">
    <property type="component" value="Unassembled WGS sequence"/>
</dbReference>
<organism evidence="2 3">
    <name type="scientific">Nocardiopsis mangrovi</name>
    <dbReference type="NCBI Taxonomy" id="1179818"/>
    <lineage>
        <taxon>Bacteria</taxon>
        <taxon>Bacillati</taxon>
        <taxon>Actinomycetota</taxon>
        <taxon>Actinomycetes</taxon>
        <taxon>Streptosporangiales</taxon>
        <taxon>Nocardiopsidaceae</taxon>
        <taxon>Nocardiopsis</taxon>
    </lineage>
</organism>
<keyword evidence="3" id="KW-1185">Reference proteome</keyword>
<sequence>MPSVPPESADTPDAPRLRPGASLFRVDGQGAVLRAADGELFDVALPGAALDDVSRALTGPAGAEPPREVAAFAAAGHLGGRARWPADRRTVGLVCTARPGLGPGGHAPAAAAALTRAGADVRTLDPGDDMVAAGIDALCWIHDGPPPAAWTGFDALAAKGIAWQRVSREGRHVFFEPVASAPGDPGHADVRARRLAAAGSGHERLAAYWAGGTGSAPVEGDDRPDESEQHLISAIAAHDLRTWALGTPPRAGGGLTPGALPPQRRLRVLDLDTGAISEHPVLPVPTAAP</sequence>
<evidence type="ECO:0000313" key="2">
    <source>
        <dbReference type="EMBL" id="MFC4564366.1"/>
    </source>
</evidence>
<dbReference type="EMBL" id="JBHSFQ010000023">
    <property type="protein sequence ID" value="MFC4564366.1"/>
    <property type="molecule type" value="Genomic_DNA"/>
</dbReference>
<comment type="caution">
    <text evidence="2">The sequence shown here is derived from an EMBL/GenBank/DDBJ whole genome shotgun (WGS) entry which is preliminary data.</text>
</comment>
<dbReference type="Gene3D" id="3.40.50.720">
    <property type="entry name" value="NAD(P)-binding Rossmann-like Domain"/>
    <property type="match status" value="1"/>
</dbReference>
<name>A0ABV9E1U6_9ACTN</name>
<gene>
    <name evidence="2" type="ORF">ACFO4E_21095</name>
</gene>
<protein>
    <submittedName>
        <fullName evidence="2">Uncharacterized protein</fullName>
    </submittedName>
</protein>
<evidence type="ECO:0000256" key="1">
    <source>
        <dbReference type="SAM" id="MobiDB-lite"/>
    </source>
</evidence>